<keyword evidence="2" id="KW-1185">Reference proteome</keyword>
<comment type="caution">
    <text evidence="1">The sequence shown here is derived from an EMBL/GenBank/DDBJ whole genome shotgun (WGS) entry which is preliminary data.</text>
</comment>
<name>A0A7K0DHG0_9NOCA</name>
<reference evidence="1 2" key="1">
    <citation type="submission" date="2019-10" db="EMBL/GenBank/DDBJ databases">
        <title>Nocardia macrotermitis sp. nov. and Nocardia aurantia sp. nov., isolated from the gut of fungus growing-termite Macrotermes natalensis.</title>
        <authorList>
            <person name="Benndorf R."/>
            <person name="Schwitalla J."/>
            <person name="Martin K."/>
            <person name="De Beer W."/>
            <person name="Kaster A.-K."/>
            <person name="Vollmers J."/>
            <person name="Poulsen M."/>
            <person name="Beemelmanns C."/>
        </authorList>
    </citation>
    <scope>NUCLEOTIDE SEQUENCE [LARGE SCALE GENOMIC DNA]</scope>
    <source>
        <strain evidence="1 2">RB56</strain>
    </source>
</reference>
<accession>A0A7K0DHG0</accession>
<organism evidence="1 2">
    <name type="scientific">Nocardia aurantia</name>
    <dbReference type="NCBI Taxonomy" id="2585199"/>
    <lineage>
        <taxon>Bacteria</taxon>
        <taxon>Bacillati</taxon>
        <taxon>Actinomycetota</taxon>
        <taxon>Actinomycetes</taxon>
        <taxon>Mycobacteriales</taxon>
        <taxon>Nocardiaceae</taxon>
        <taxon>Nocardia</taxon>
    </lineage>
</organism>
<evidence type="ECO:0000313" key="1">
    <source>
        <dbReference type="EMBL" id="MQY25001.1"/>
    </source>
</evidence>
<dbReference type="EMBL" id="WEGI01000001">
    <property type="protein sequence ID" value="MQY25001.1"/>
    <property type="molecule type" value="Genomic_DNA"/>
</dbReference>
<protein>
    <submittedName>
        <fullName evidence="1">Uncharacterized protein</fullName>
    </submittedName>
</protein>
<proteinExistence type="predicted"/>
<evidence type="ECO:0000313" key="2">
    <source>
        <dbReference type="Proteomes" id="UP000431401"/>
    </source>
</evidence>
<gene>
    <name evidence="1" type="ORF">NRB56_05550</name>
</gene>
<dbReference type="AlphaFoldDB" id="A0A7K0DHG0"/>
<sequence length="216" mass="23663">MPLHGSRAPAVVYRVIDRCHDNAVDDGGGKRVVPEALPLARTNAEARLFLQLQPCPRCGSADCVFRSTVVTVDGVLAGRYRGDCPGCGTVRTYEFRVPDEVLPPPAGTVRFGADIPSELMDPGVWLWYSDICGSRVPADADTLDEQGRRAARHALATALAAVEEVLKFLPSGVERLTRSACTTERGRAIYDREPARLTRTRLEAVRDAYAQRLEAW</sequence>
<dbReference type="Proteomes" id="UP000431401">
    <property type="component" value="Unassembled WGS sequence"/>
</dbReference>